<protein>
    <recommendedName>
        <fullName evidence="3">Transposase IS4-like domain-containing protein</fullName>
    </recommendedName>
</protein>
<keyword evidence="2" id="KW-1185">Reference proteome</keyword>
<accession>A0A918UAM1</accession>
<gene>
    <name evidence="1" type="ORF">GCM10011289_23970</name>
</gene>
<reference evidence="1" key="1">
    <citation type="journal article" date="2014" name="Int. J. Syst. Evol. Microbiol.">
        <title>Complete genome sequence of Corynebacterium casei LMG S-19264T (=DSM 44701T), isolated from a smear-ripened cheese.</title>
        <authorList>
            <consortium name="US DOE Joint Genome Institute (JGI-PGF)"/>
            <person name="Walter F."/>
            <person name="Albersmeier A."/>
            <person name="Kalinowski J."/>
            <person name="Ruckert C."/>
        </authorList>
    </citation>
    <scope>NUCLEOTIDE SEQUENCE</scope>
    <source>
        <strain evidence="1">KCTC 32182</strain>
    </source>
</reference>
<name>A0A918UAM1_9NEIS</name>
<proteinExistence type="predicted"/>
<dbReference type="PANTHER" id="PTHR33803">
    <property type="entry name" value="IS1478 TRANSPOSASE"/>
    <property type="match status" value="1"/>
</dbReference>
<comment type="caution">
    <text evidence="1">The sequence shown here is derived from an EMBL/GenBank/DDBJ whole genome shotgun (WGS) entry which is preliminary data.</text>
</comment>
<evidence type="ECO:0000313" key="2">
    <source>
        <dbReference type="Proteomes" id="UP000645257"/>
    </source>
</evidence>
<evidence type="ECO:0008006" key="3">
    <source>
        <dbReference type="Google" id="ProtNLM"/>
    </source>
</evidence>
<evidence type="ECO:0000313" key="1">
    <source>
        <dbReference type="EMBL" id="GGY19742.1"/>
    </source>
</evidence>
<dbReference type="Proteomes" id="UP000645257">
    <property type="component" value="Unassembled WGS sequence"/>
</dbReference>
<dbReference type="PANTHER" id="PTHR33803:SF3">
    <property type="entry name" value="BLL1974 PROTEIN"/>
    <property type="match status" value="1"/>
</dbReference>
<organism evidence="1 2">
    <name type="scientific">Paludibacterium paludis</name>
    <dbReference type="NCBI Taxonomy" id="1225769"/>
    <lineage>
        <taxon>Bacteria</taxon>
        <taxon>Pseudomonadati</taxon>
        <taxon>Pseudomonadota</taxon>
        <taxon>Betaproteobacteria</taxon>
        <taxon>Neisseriales</taxon>
        <taxon>Chromobacteriaceae</taxon>
        <taxon>Paludibacterium</taxon>
    </lineage>
</organism>
<reference evidence="1" key="2">
    <citation type="submission" date="2020-09" db="EMBL/GenBank/DDBJ databases">
        <authorList>
            <person name="Sun Q."/>
            <person name="Kim S."/>
        </authorList>
    </citation>
    <scope>NUCLEOTIDE SEQUENCE</scope>
    <source>
        <strain evidence="1">KCTC 32182</strain>
    </source>
</reference>
<dbReference type="EMBL" id="BMYX01000014">
    <property type="protein sequence ID" value="GGY19742.1"/>
    <property type="molecule type" value="Genomic_DNA"/>
</dbReference>
<dbReference type="AlphaFoldDB" id="A0A918UAM1"/>
<sequence>MVGARTFPGNPYDGHILRKQLEQVSILLEGTGKVPKRVVVDLGFRGADHDNPGVAIIHRGKDKSLSQLQRHQAVEPAIGHLRADHRMIAVGCKGRWATPYMPCYVPPATICAGCSGRWPD</sequence>